<dbReference type="Gene3D" id="3.30.565.10">
    <property type="entry name" value="Histidine kinase-like ATPase, C-terminal domain"/>
    <property type="match status" value="1"/>
</dbReference>
<dbReference type="InterPro" id="IPR003594">
    <property type="entry name" value="HATPase_dom"/>
</dbReference>
<evidence type="ECO:0000256" key="1">
    <source>
        <dbReference type="ARBA" id="ARBA00022679"/>
    </source>
</evidence>
<keyword evidence="4" id="KW-0175">Coiled coil</keyword>
<evidence type="ECO:0000256" key="2">
    <source>
        <dbReference type="ARBA" id="ARBA00022777"/>
    </source>
</evidence>
<dbReference type="InterPro" id="IPR036890">
    <property type="entry name" value="HATPase_C_sf"/>
</dbReference>
<keyword evidence="5" id="KW-0812">Transmembrane</keyword>
<dbReference type="GO" id="GO:0016301">
    <property type="term" value="F:kinase activity"/>
    <property type="evidence" value="ECO:0007669"/>
    <property type="project" value="UniProtKB-KW"/>
</dbReference>
<dbReference type="Pfam" id="PF02518">
    <property type="entry name" value="HATPase_c"/>
    <property type="match status" value="1"/>
</dbReference>
<sequence length="310" mass="33186">MAKRLPRRLAIGAAFAASTPAFASVPLPLPMRGTAPELLAAAMVTLAALAMAVLLSRRTQAAEERSRSLEQQLQAERRAHADVENALAGSHEVLCRLVRKQEGVRDSERNRIARDLHDELGHRLLSLRVELALQQAAVRGTSPAAHDKLSVAIANLDAAIRAVRAIVAGLRPIAPGDTLRQAAERHLADFARLHGLDYRFDAGVDPARQPGDREADAVLFRALQESLSNIAHHAHATTVCVTLVESASEIMLKVEDDGVGLAVPVVRGCGLDGMRERAEAFGGTMRVANGRRGGTVVCVTLPARREAIPV</sequence>
<dbReference type="EMBL" id="JBHLWP010000009">
    <property type="protein sequence ID" value="MFC0252055.1"/>
    <property type="molecule type" value="Genomic_DNA"/>
</dbReference>
<keyword evidence="1" id="KW-0808">Transferase</keyword>
<feature type="chain" id="PRO_5046044399" evidence="6">
    <location>
        <begin position="24"/>
        <end position="310"/>
    </location>
</feature>
<keyword evidence="5" id="KW-1133">Transmembrane helix</keyword>
<dbReference type="PANTHER" id="PTHR24421">
    <property type="entry name" value="NITRATE/NITRITE SENSOR PROTEIN NARX-RELATED"/>
    <property type="match status" value="1"/>
</dbReference>
<name>A0ABV6FEU6_9BURK</name>
<dbReference type="RefSeq" id="WP_379678809.1">
    <property type="nucleotide sequence ID" value="NZ_JBHLWP010000009.1"/>
</dbReference>
<keyword evidence="9" id="KW-1185">Reference proteome</keyword>
<evidence type="ECO:0000256" key="6">
    <source>
        <dbReference type="SAM" id="SignalP"/>
    </source>
</evidence>
<gene>
    <name evidence="8" type="ORF">ACFFJK_09160</name>
</gene>
<feature type="transmembrane region" description="Helical" evidence="5">
    <location>
        <begin position="39"/>
        <end position="57"/>
    </location>
</feature>
<evidence type="ECO:0000256" key="5">
    <source>
        <dbReference type="SAM" id="Phobius"/>
    </source>
</evidence>
<keyword evidence="3" id="KW-0902">Two-component regulatory system</keyword>
<dbReference type="Proteomes" id="UP001589773">
    <property type="component" value="Unassembled WGS sequence"/>
</dbReference>
<keyword evidence="2 8" id="KW-0418">Kinase</keyword>
<feature type="coiled-coil region" evidence="4">
    <location>
        <begin position="52"/>
        <end position="86"/>
    </location>
</feature>
<reference evidence="8 9" key="1">
    <citation type="submission" date="2024-09" db="EMBL/GenBank/DDBJ databases">
        <authorList>
            <person name="Sun Q."/>
            <person name="Mori K."/>
        </authorList>
    </citation>
    <scope>NUCLEOTIDE SEQUENCE [LARGE SCALE GENOMIC DNA]</scope>
    <source>
        <strain evidence="8 9">CCM 7792</strain>
    </source>
</reference>
<dbReference type="SUPFAM" id="SSF55874">
    <property type="entry name" value="ATPase domain of HSP90 chaperone/DNA topoisomerase II/histidine kinase"/>
    <property type="match status" value="1"/>
</dbReference>
<dbReference type="InterPro" id="IPR050482">
    <property type="entry name" value="Sensor_HK_TwoCompSys"/>
</dbReference>
<keyword evidence="5" id="KW-0472">Membrane</keyword>
<dbReference type="Pfam" id="PF07730">
    <property type="entry name" value="HisKA_3"/>
    <property type="match status" value="1"/>
</dbReference>
<feature type="signal peptide" evidence="6">
    <location>
        <begin position="1"/>
        <end position="23"/>
    </location>
</feature>
<protein>
    <submittedName>
        <fullName evidence="8">Sensor histidine kinase</fullName>
    </submittedName>
</protein>
<accession>A0ABV6FEU6</accession>
<keyword evidence="6" id="KW-0732">Signal</keyword>
<comment type="caution">
    <text evidence="8">The sequence shown here is derived from an EMBL/GenBank/DDBJ whole genome shotgun (WGS) entry which is preliminary data.</text>
</comment>
<dbReference type="Gene3D" id="1.20.5.1930">
    <property type="match status" value="1"/>
</dbReference>
<dbReference type="SMART" id="SM00387">
    <property type="entry name" value="HATPase_c"/>
    <property type="match status" value="1"/>
</dbReference>
<evidence type="ECO:0000259" key="7">
    <source>
        <dbReference type="SMART" id="SM00387"/>
    </source>
</evidence>
<proteinExistence type="predicted"/>
<evidence type="ECO:0000256" key="4">
    <source>
        <dbReference type="SAM" id="Coils"/>
    </source>
</evidence>
<organism evidence="8 9">
    <name type="scientific">Massilia consociata</name>
    <dbReference type="NCBI Taxonomy" id="760117"/>
    <lineage>
        <taxon>Bacteria</taxon>
        <taxon>Pseudomonadati</taxon>
        <taxon>Pseudomonadota</taxon>
        <taxon>Betaproteobacteria</taxon>
        <taxon>Burkholderiales</taxon>
        <taxon>Oxalobacteraceae</taxon>
        <taxon>Telluria group</taxon>
        <taxon>Massilia</taxon>
    </lineage>
</organism>
<evidence type="ECO:0000256" key="3">
    <source>
        <dbReference type="ARBA" id="ARBA00023012"/>
    </source>
</evidence>
<feature type="domain" description="Histidine kinase/HSP90-like ATPase" evidence="7">
    <location>
        <begin position="215"/>
        <end position="305"/>
    </location>
</feature>
<dbReference type="InterPro" id="IPR011712">
    <property type="entry name" value="Sig_transdc_His_kin_sub3_dim/P"/>
</dbReference>
<evidence type="ECO:0000313" key="8">
    <source>
        <dbReference type="EMBL" id="MFC0252055.1"/>
    </source>
</evidence>
<dbReference type="CDD" id="cd16917">
    <property type="entry name" value="HATPase_UhpB-NarQ-NarX-like"/>
    <property type="match status" value="1"/>
</dbReference>
<evidence type="ECO:0000313" key="9">
    <source>
        <dbReference type="Proteomes" id="UP001589773"/>
    </source>
</evidence>